<accession>A0ABW3U713</accession>
<dbReference type="EMBL" id="JBHTLR010000007">
    <property type="protein sequence ID" value="MFD1216335.1"/>
    <property type="molecule type" value="Genomic_DNA"/>
</dbReference>
<evidence type="ECO:0000313" key="1">
    <source>
        <dbReference type="EMBL" id="MFD1216335.1"/>
    </source>
</evidence>
<protein>
    <submittedName>
        <fullName evidence="1">Uncharacterized protein</fullName>
    </submittedName>
</protein>
<dbReference type="Proteomes" id="UP001597264">
    <property type="component" value="Unassembled WGS sequence"/>
</dbReference>
<keyword evidence="2" id="KW-1185">Reference proteome</keyword>
<proteinExistence type="predicted"/>
<gene>
    <name evidence="1" type="ORF">ACFQ2X_06970</name>
</gene>
<comment type="caution">
    <text evidence="1">The sequence shown here is derived from an EMBL/GenBank/DDBJ whole genome shotgun (WGS) entry which is preliminary data.</text>
</comment>
<reference evidence="2" key="1">
    <citation type="journal article" date="2019" name="Int. J. Syst. Evol. Microbiol.">
        <title>The Global Catalogue of Microorganisms (GCM) 10K type strain sequencing project: providing services to taxonomists for standard genome sequencing and annotation.</title>
        <authorList>
            <consortium name="The Broad Institute Genomics Platform"/>
            <consortium name="The Broad Institute Genome Sequencing Center for Infectious Disease"/>
            <person name="Wu L."/>
            <person name="Ma J."/>
        </authorList>
    </citation>
    <scope>NUCLEOTIDE SEQUENCE [LARGE SCALE GENOMIC DNA]</scope>
    <source>
        <strain evidence="2">CCUG 54356</strain>
    </source>
</reference>
<organism evidence="1 2">
    <name type="scientific">Microbulbifer celer</name>
    <dbReference type="NCBI Taxonomy" id="435905"/>
    <lineage>
        <taxon>Bacteria</taxon>
        <taxon>Pseudomonadati</taxon>
        <taxon>Pseudomonadota</taxon>
        <taxon>Gammaproteobacteria</taxon>
        <taxon>Cellvibrionales</taxon>
        <taxon>Microbulbiferaceae</taxon>
        <taxon>Microbulbifer</taxon>
    </lineage>
</organism>
<evidence type="ECO:0000313" key="2">
    <source>
        <dbReference type="Proteomes" id="UP001597264"/>
    </source>
</evidence>
<dbReference type="RefSeq" id="WP_230438437.1">
    <property type="nucleotide sequence ID" value="NZ_CP087715.1"/>
</dbReference>
<sequence>MKKLIIPAIAIAAVGGYLYYTNLETSAPEMAKDASREEAIANEMEAAVAEAQDTDVEVAEEMMAAADGDVFADVPEAMSDSAEDVMDEVAEAAEEIDHASE</sequence>
<name>A0ABW3U713_9GAMM</name>